<keyword evidence="3" id="KW-1003">Cell membrane</keyword>
<evidence type="ECO:0000256" key="7">
    <source>
        <dbReference type="ARBA" id="ARBA00023136"/>
    </source>
</evidence>
<keyword evidence="4" id="KW-0762">Sugar transport</keyword>
<accession>T1I516</accession>
<evidence type="ECO:0000256" key="6">
    <source>
        <dbReference type="ARBA" id="ARBA00022989"/>
    </source>
</evidence>
<dbReference type="AlphaFoldDB" id="T1I516"/>
<dbReference type="PANTHER" id="PTHR48021">
    <property type="match status" value="1"/>
</dbReference>
<dbReference type="GO" id="GO:0005886">
    <property type="term" value="C:plasma membrane"/>
    <property type="evidence" value="ECO:0007669"/>
    <property type="project" value="UniProtKB-SubCell"/>
</dbReference>
<dbReference type="InterPro" id="IPR005828">
    <property type="entry name" value="MFS_sugar_transport-like"/>
</dbReference>
<dbReference type="Gene3D" id="1.20.1250.20">
    <property type="entry name" value="MFS general substrate transporter like domains"/>
    <property type="match status" value="2"/>
</dbReference>
<feature type="domain" description="Major facilitator superfamily (MFS) profile" evidence="8">
    <location>
        <begin position="406"/>
        <end position="832"/>
    </location>
</feature>
<evidence type="ECO:0000256" key="4">
    <source>
        <dbReference type="ARBA" id="ARBA00022597"/>
    </source>
</evidence>
<keyword evidence="7" id="KW-0472">Membrane</keyword>
<dbReference type="VEuPathDB" id="VectorBase:RPRC011385"/>
<protein>
    <recommendedName>
        <fullName evidence="8">Major facilitator superfamily (MFS) profile domain-containing protein</fullName>
    </recommendedName>
</protein>
<dbReference type="GO" id="GO:0022857">
    <property type="term" value="F:transmembrane transporter activity"/>
    <property type="evidence" value="ECO:0007669"/>
    <property type="project" value="InterPro"/>
</dbReference>
<dbReference type="OMA" id="FIFNITC"/>
<organism evidence="9 10">
    <name type="scientific">Rhodnius prolixus</name>
    <name type="common">Triatomid bug</name>
    <dbReference type="NCBI Taxonomy" id="13249"/>
    <lineage>
        <taxon>Eukaryota</taxon>
        <taxon>Metazoa</taxon>
        <taxon>Ecdysozoa</taxon>
        <taxon>Arthropoda</taxon>
        <taxon>Hexapoda</taxon>
        <taxon>Insecta</taxon>
        <taxon>Pterygota</taxon>
        <taxon>Neoptera</taxon>
        <taxon>Paraneoptera</taxon>
        <taxon>Hemiptera</taxon>
        <taxon>Heteroptera</taxon>
        <taxon>Panheteroptera</taxon>
        <taxon>Cimicomorpha</taxon>
        <taxon>Reduviidae</taxon>
        <taxon>Triatominae</taxon>
        <taxon>Rhodnius</taxon>
    </lineage>
</organism>
<dbReference type="SUPFAM" id="SSF103473">
    <property type="entry name" value="MFS general substrate transporter"/>
    <property type="match status" value="2"/>
</dbReference>
<dbReference type="FunFam" id="1.20.1250.20:FF:000218">
    <property type="entry name" value="facilitated trehalose transporter Tret1"/>
    <property type="match status" value="2"/>
</dbReference>
<dbReference type="InterPro" id="IPR005829">
    <property type="entry name" value="Sugar_transporter_CS"/>
</dbReference>
<reference evidence="9" key="1">
    <citation type="submission" date="2015-05" db="UniProtKB">
        <authorList>
            <consortium name="EnsemblMetazoa"/>
        </authorList>
    </citation>
    <scope>IDENTIFICATION</scope>
</reference>
<dbReference type="InParanoid" id="T1I516"/>
<dbReference type="Pfam" id="PF00083">
    <property type="entry name" value="Sugar_tr"/>
    <property type="match status" value="2"/>
</dbReference>
<keyword evidence="2" id="KW-0813">Transport</keyword>
<dbReference type="eggNOG" id="KOG0254">
    <property type="taxonomic scope" value="Eukaryota"/>
</dbReference>
<evidence type="ECO:0000256" key="1">
    <source>
        <dbReference type="ARBA" id="ARBA00004651"/>
    </source>
</evidence>
<evidence type="ECO:0000313" key="10">
    <source>
        <dbReference type="Proteomes" id="UP000015103"/>
    </source>
</evidence>
<comment type="subcellular location">
    <subcellularLocation>
        <location evidence="1">Cell membrane</location>
        <topology evidence="1">Multi-pass membrane protein</topology>
    </subcellularLocation>
</comment>
<dbReference type="InterPro" id="IPR020846">
    <property type="entry name" value="MFS_dom"/>
</dbReference>
<dbReference type="STRING" id="13249.T1I516"/>
<proteinExistence type="predicted"/>
<dbReference type="InterPro" id="IPR036259">
    <property type="entry name" value="MFS_trans_sf"/>
</dbReference>
<evidence type="ECO:0000256" key="2">
    <source>
        <dbReference type="ARBA" id="ARBA00022448"/>
    </source>
</evidence>
<evidence type="ECO:0000313" key="9">
    <source>
        <dbReference type="EnsemblMetazoa" id="RPRC011385-PA"/>
    </source>
</evidence>
<evidence type="ECO:0000259" key="8">
    <source>
        <dbReference type="PROSITE" id="PS50850"/>
    </source>
</evidence>
<dbReference type="EnsemblMetazoa" id="RPRC011385-RA">
    <property type="protein sequence ID" value="RPRC011385-PA"/>
    <property type="gene ID" value="RPRC011385"/>
</dbReference>
<dbReference type="PROSITE" id="PS50850">
    <property type="entry name" value="MFS"/>
    <property type="match status" value="2"/>
</dbReference>
<sequence>GSGFSWLAPIVLWLTSEESEINMTLTQFSWLTSCPQIGFLLSVVPSGMLADRYGRKTVLISAAPLSLLAWILVATTRDITVLFIVRLIQGITIAIAFTVAPVYVAEVSSPKVRGLLGGQFSLMLQVGTVVSYVAGLYLSYQTYIYVQMILSLMFLATFSFMPESPYYYFMVKRKEQAYSSYYWLSGKQATEELLKIEENVQEDMKNKTGWVDLIARKCDRRALWLVQLVSFMRAATGMPSYAAYGTQIFAASSKNIFPTDVLALIMVIVLLICTFLAALFSDTAGRRFLLILSSVGTIISNLAVGVYFYLELETSVNLTIWILYLAVLGFCMSANTGTGNLQTVVQAEFFPSHTRGKGGAITGITSALSTFLVLKLYQPLIDSVGIYMNFFFYAVSIAVSLFLIHIYLPESAGKTLAEVNSLVKVEKSTLWLTSDQSEIKMTDKDFSWITATIELGILAFVIPAGILADRYGRKRVLLSAAPLCFLSWILATLTRDIVVLYVIRFIQGIFAAVAFTVAPMYVAEISDPKIRGFLGGHFCVLLSSGTLFCHVIGSYLNYVTYLRILMVLPVGFFLLLLFMPETPYYYFMVGKTAEAVKSYNWLKNDNGDLSKIEQAVQDEMASRGGWKDLIATKSDRKALLIVQSICIAKCAIGLPTYISFGRQMFQTLSSSNQLLASDQLAIAMGVILTVSALISSLVSDMLGRRTLLIWTSLGAAVANLTIAVYFYLYKEVSLNLAGTEWIMYLAVAIFCTAANMGLAQLVMVVQAEFFPSNTRGKGGAISGIVSAVVTFIVLKLYQVLTVAVGIYINYAIFSFFALITAVVIYVILPESAGKTLAEVNAIIK</sequence>
<feature type="domain" description="Major facilitator superfamily (MFS) profile" evidence="8">
    <location>
        <begin position="1"/>
        <end position="412"/>
    </location>
</feature>
<evidence type="ECO:0000256" key="5">
    <source>
        <dbReference type="ARBA" id="ARBA00022692"/>
    </source>
</evidence>
<keyword evidence="6" id="KW-1133">Transmembrane helix</keyword>
<dbReference type="Proteomes" id="UP000015103">
    <property type="component" value="Unassembled WGS sequence"/>
</dbReference>
<dbReference type="InterPro" id="IPR050549">
    <property type="entry name" value="MFS_Trehalose_Transporter"/>
</dbReference>
<dbReference type="PROSITE" id="PS00216">
    <property type="entry name" value="SUGAR_TRANSPORT_1"/>
    <property type="match status" value="3"/>
</dbReference>
<name>T1I516_RHOPR</name>
<dbReference type="HOGENOM" id="CLU_001265_30_10_1"/>
<keyword evidence="5" id="KW-0812">Transmembrane</keyword>
<dbReference type="EMBL" id="ACPB03010532">
    <property type="status" value="NOT_ANNOTATED_CDS"/>
    <property type="molecule type" value="Genomic_DNA"/>
</dbReference>
<evidence type="ECO:0000256" key="3">
    <source>
        <dbReference type="ARBA" id="ARBA00022475"/>
    </source>
</evidence>
<dbReference type="PANTHER" id="PTHR48021:SF46">
    <property type="entry name" value="MAJOR FACILITATOR SUPERFAMILY (MFS) PROFILE DOMAIN-CONTAINING PROTEIN"/>
    <property type="match status" value="1"/>
</dbReference>
<keyword evidence="10" id="KW-1185">Reference proteome</keyword>